<keyword evidence="1" id="KW-0175">Coiled coil</keyword>
<dbReference type="GO" id="GO:0000398">
    <property type="term" value="P:mRNA splicing, via spliceosome"/>
    <property type="evidence" value="ECO:0007669"/>
    <property type="project" value="InterPro"/>
</dbReference>
<dbReference type="Proteomes" id="UP001168821">
    <property type="component" value="Unassembled WGS sequence"/>
</dbReference>
<gene>
    <name evidence="3" type="ORF">Zmor_012258</name>
</gene>
<reference evidence="3" key="1">
    <citation type="journal article" date="2023" name="G3 (Bethesda)">
        <title>Whole genome assemblies of Zophobas morio and Tenebrio molitor.</title>
        <authorList>
            <person name="Kaur S."/>
            <person name="Stinson S.A."/>
            <person name="diCenzo G.C."/>
        </authorList>
    </citation>
    <scope>NUCLEOTIDE SEQUENCE</scope>
    <source>
        <strain evidence="3">QUZm001</strain>
    </source>
</reference>
<evidence type="ECO:0000259" key="2">
    <source>
        <dbReference type="Pfam" id="PF06424"/>
    </source>
</evidence>
<evidence type="ECO:0000256" key="1">
    <source>
        <dbReference type="SAM" id="Coils"/>
    </source>
</evidence>
<evidence type="ECO:0000313" key="3">
    <source>
        <dbReference type="EMBL" id="KAJ3615848.1"/>
    </source>
</evidence>
<dbReference type="AlphaFoldDB" id="A0AA38HGE0"/>
<name>A0AA38HGE0_9CUCU</name>
<accession>A0AA38HGE0</accession>
<dbReference type="EMBL" id="JALNTZ010003866">
    <property type="protein sequence ID" value="KAJ3615848.1"/>
    <property type="molecule type" value="Genomic_DNA"/>
</dbReference>
<feature type="domain" description="PRP1 splicing factor N-terminal" evidence="2">
    <location>
        <begin position="33"/>
        <end position="88"/>
    </location>
</feature>
<proteinExistence type="predicted"/>
<sequence length="132" mass="15698">MTMKRIGYTVLLMHVQIAEEKKKGFYLKILGVEKKNLCREARLKEELEKYRKERPKLQTQFADLKQNLSQVTEEDWDAIPDAADTKAKRLKHSSRSERCHLYIWSLALRTLYFMLLQIYEGHALLCSADHQW</sequence>
<comment type="caution">
    <text evidence="3">The sequence shown here is derived from an EMBL/GenBank/DDBJ whole genome shotgun (WGS) entry which is preliminary data.</text>
</comment>
<feature type="coiled-coil region" evidence="1">
    <location>
        <begin position="40"/>
        <end position="74"/>
    </location>
</feature>
<organism evidence="3 4">
    <name type="scientific">Zophobas morio</name>
    <dbReference type="NCBI Taxonomy" id="2755281"/>
    <lineage>
        <taxon>Eukaryota</taxon>
        <taxon>Metazoa</taxon>
        <taxon>Ecdysozoa</taxon>
        <taxon>Arthropoda</taxon>
        <taxon>Hexapoda</taxon>
        <taxon>Insecta</taxon>
        <taxon>Pterygota</taxon>
        <taxon>Neoptera</taxon>
        <taxon>Endopterygota</taxon>
        <taxon>Coleoptera</taxon>
        <taxon>Polyphaga</taxon>
        <taxon>Cucujiformia</taxon>
        <taxon>Tenebrionidae</taxon>
        <taxon>Zophobas</taxon>
    </lineage>
</organism>
<dbReference type="InterPro" id="IPR010491">
    <property type="entry name" value="PRP1_N"/>
</dbReference>
<protein>
    <recommendedName>
        <fullName evidence="2">PRP1 splicing factor N-terminal domain-containing protein</fullName>
    </recommendedName>
</protein>
<keyword evidence="4" id="KW-1185">Reference proteome</keyword>
<evidence type="ECO:0000313" key="4">
    <source>
        <dbReference type="Proteomes" id="UP001168821"/>
    </source>
</evidence>
<dbReference type="Pfam" id="PF06424">
    <property type="entry name" value="PRP1_N"/>
    <property type="match status" value="1"/>
</dbReference>